<keyword evidence="3" id="KW-1185">Reference proteome</keyword>
<organism evidence="2 3">
    <name type="scientific">Rhodococcus qingshengii JCM 15477</name>
    <dbReference type="NCBI Taxonomy" id="1303681"/>
    <lineage>
        <taxon>Bacteria</taxon>
        <taxon>Bacillati</taxon>
        <taxon>Actinomycetota</taxon>
        <taxon>Actinomycetes</taxon>
        <taxon>Mycobacteriales</taxon>
        <taxon>Nocardiaceae</taxon>
        <taxon>Rhodococcus</taxon>
        <taxon>Rhodococcus erythropolis group</taxon>
    </lineage>
</organism>
<proteinExistence type="predicted"/>
<evidence type="ECO:0000313" key="3">
    <source>
        <dbReference type="Proteomes" id="UP000831484"/>
    </source>
</evidence>
<dbReference type="InterPro" id="IPR021145">
    <property type="entry name" value="Portal_protein_SPP1_Gp6-like"/>
</dbReference>
<evidence type="ECO:0000313" key="2">
    <source>
        <dbReference type="EMBL" id="UPU40627.1"/>
    </source>
</evidence>
<gene>
    <name evidence="2" type="ORF">M0639_16220</name>
</gene>
<sequence length="451" mass="51017">MSDLTIAVQTILDTQQHYQQAENYYNGTVPEFFASRSVAKELEKLGDPNRVNFAATPVNAVANRLEVTGISTMSDRARIVVDQVWQQNNLELELTQLINRTLVFGSAYLICWPDSDGTTQIYYNSPLSMVMLYDPENPRQPKCAAKLWSVTVDGKPRTRVNLYYSDRIEKYLSTSERLPMTVKDTDFEPFIDEQTDENGSVANPFGQIPVFHFTTGVDQYGRPEHINAYGPQDMITKMLVSQMASVEHYGFPTRWMLRDANSVSNPLSDVDDDADDVLDSAPGQVWDLAGITKVGQFQVAAPETYIAPYREYVRAMASVTDTPLHYFENTHTNVSGESLRAAEAPLVKKVRTRQLAIGHTLRQMFVFVLKMNNIAEDVQIQWRQIESIDTKEQWEIAYKKLQAGLPVEQILLEQGYDTELVAQWKKDGLLQTEPNTSTTEVPNTDFEGEAA</sequence>
<feature type="compositionally biased region" description="Polar residues" evidence="1">
    <location>
        <begin position="432"/>
        <end position="442"/>
    </location>
</feature>
<dbReference type="AlphaFoldDB" id="A0AB38R5G5"/>
<dbReference type="RefSeq" id="WP_064233912.1">
    <property type="nucleotide sequence ID" value="NZ_CP096563.1"/>
</dbReference>
<name>A0AB38R5G5_RHOSG</name>
<dbReference type="EMBL" id="CP096563">
    <property type="protein sequence ID" value="UPU40627.1"/>
    <property type="molecule type" value="Genomic_DNA"/>
</dbReference>
<feature type="region of interest" description="Disordered" evidence="1">
    <location>
        <begin position="431"/>
        <end position="451"/>
    </location>
</feature>
<accession>A0AB38R5G5</accession>
<evidence type="ECO:0000256" key="1">
    <source>
        <dbReference type="SAM" id="MobiDB-lite"/>
    </source>
</evidence>
<dbReference type="Pfam" id="PF05133">
    <property type="entry name" value="SPP1_portal"/>
    <property type="match status" value="1"/>
</dbReference>
<dbReference type="Proteomes" id="UP000831484">
    <property type="component" value="Chromosome"/>
</dbReference>
<reference evidence="3" key="1">
    <citation type="journal article" date="2022" name="Environ. Microbiol.">
        <title>Functional analysis, diversity, and distribution of carbendazim hydrolases MheI and CbmA, responsible for the initial step in carbendazim degradation.</title>
        <authorList>
            <person name="Zhang M."/>
            <person name="Bai X."/>
            <person name="Li Q."/>
            <person name="Zhang L."/>
            <person name="Zhu Q."/>
            <person name="Gao S."/>
            <person name="Ke Z."/>
            <person name="Jiang M."/>
            <person name="Hu J."/>
            <person name="Qiu J."/>
            <person name="Hong Q."/>
        </authorList>
    </citation>
    <scope>NUCLEOTIDE SEQUENCE [LARGE SCALE GENOMIC DNA]</scope>
    <source>
        <strain evidence="3">djl-6</strain>
    </source>
</reference>
<protein>
    <submittedName>
        <fullName evidence="2">Phage portal protein</fullName>
    </submittedName>
</protein>